<feature type="region of interest" description="Disordered" evidence="6">
    <location>
        <begin position="58"/>
        <end position="81"/>
    </location>
</feature>
<evidence type="ECO:0000256" key="6">
    <source>
        <dbReference type="SAM" id="MobiDB-lite"/>
    </source>
</evidence>
<name>A0A1C5I582_9ACTN</name>
<reference evidence="10" key="1">
    <citation type="submission" date="2016-06" db="EMBL/GenBank/DDBJ databases">
        <authorList>
            <person name="Varghese N."/>
            <person name="Submissions Spin"/>
        </authorList>
    </citation>
    <scope>NUCLEOTIDE SEQUENCE [LARGE SCALE GENOMIC DNA]</scope>
    <source>
        <strain evidence="10">DSM 43819</strain>
    </source>
</reference>
<keyword evidence="5 7" id="KW-0472">Membrane</keyword>
<feature type="domain" description="RDD" evidence="8">
    <location>
        <begin position="87"/>
        <end position="246"/>
    </location>
</feature>
<evidence type="ECO:0000256" key="2">
    <source>
        <dbReference type="ARBA" id="ARBA00022475"/>
    </source>
</evidence>
<feature type="transmembrane region" description="Helical" evidence="7">
    <location>
        <begin position="148"/>
        <end position="170"/>
    </location>
</feature>
<keyword evidence="2" id="KW-1003">Cell membrane</keyword>
<keyword evidence="4 7" id="KW-1133">Transmembrane helix</keyword>
<dbReference type="InterPro" id="IPR010432">
    <property type="entry name" value="RDD"/>
</dbReference>
<dbReference type="PANTHER" id="PTHR36115">
    <property type="entry name" value="PROLINE-RICH ANTIGEN HOMOLOG-RELATED"/>
    <property type="match status" value="1"/>
</dbReference>
<dbReference type="EMBL" id="LT607754">
    <property type="protein sequence ID" value="SCG53121.1"/>
    <property type="molecule type" value="Genomic_DNA"/>
</dbReference>
<sequence>MTQPPNTPPPPAGPPPAGGGFAPPTGPQGYAPPAQHVPPTYAGIPAYPGPGPGWAPHPGYPHPGYPHPGHQHPGYSPPPLAPNGQPLASFTDRLLAWLIDTAVASLLAMVLFIPFFAWIWYRMFTDMLKVNPDGTMAEPDPARMMSDFIVPLLLAEAGLLLVLFVFYWLYHVEYAHRTGQTLGKKAMNIRIVPVDPTRTLTRGMAGKRYLIEFVAGSLVPFLNYVDGFWQLWDKPWQQCLHDKFAGTVVVKVAP</sequence>
<dbReference type="Pfam" id="PF06271">
    <property type="entry name" value="RDD"/>
    <property type="match status" value="1"/>
</dbReference>
<proteinExistence type="predicted"/>
<feature type="compositionally biased region" description="Pro residues" evidence="6">
    <location>
        <begin position="1"/>
        <end position="17"/>
    </location>
</feature>
<evidence type="ECO:0000256" key="5">
    <source>
        <dbReference type="ARBA" id="ARBA00023136"/>
    </source>
</evidence>
<evidence type="ECO:0000256" key="3">
    <source>
        <dbReference type="ARBA" id="ARBA00022692"/>
    </source>
</evidence>
<dbReference type="AlphaFoldDB" id="A0A1C5I582"/>
<dbReference type="InterPro" id="IPR051791">
    <property type="entry name" value="Pra-immunoreactive"/>
</dbReference>
<feature type="transmembrane region" description="Helical" evidence="7">
    <location>
        <begin position="94"/>
        <end position="121"/>
    </location>
</feature>
<evidence type="ECO:0000313" key="9">
    <source>
        <dbReference type="EMBL" id="SCG53121.1"/>
    </source>
</evidence>
<accession>A0A1C5I582</accession>
<protein>
    <submittedName>
        <fullName evidence="9">Uncharacterized membrane protein YckC, RDD family</fullName>
    </submittedName>
</protein>
<evidence type="ECO:0000313" key="10">
    <source>
        <dbReference type="Proteomes" id="UP000198221"/>
    </source>
</evidence>
<dbReference type="OrthoDB" id="5244233at2"/>
<dbReference type="Proteomes" id="UP000198221">
    <property type="component" value="Chromosome I"/>
</dbReference>
<dbReference type="GO" id="GO:0005886">
    <property type="term" value="C:plasma membrane"/>
    <property type="evidence" value="ECO:0007669"/>
    <property type="project" value="UniProtKB-SubCell"/>
</dbReference>
<keyword evidence="10" id="KW-1185">Reference proteome</keyword>
<dbReference type="RefSeq" id="WP_089012199.1">
    <property type="nucleotide sequence ID" value="NZ_LT607754.1"/>
</dbReference>
<evidence type="ECO:0000256" key="1">
    <source>
        <dbReference type="ARBA" id="ARBA00004651"/>
    </source>
</evidence>
<organism evidence="9 10">
    <name type="scientific">Micromonospora inositola</name>
    <dbReference type="NCBI Taxonomy" id="47865"/>
    <lineage>
        <taxon>Bacteria</taxon>
        <taxon>Bacillati</taxon>
        <taxon>Actinomycetota</taxon>
        <taxon>Actinomycetes</taxon>
        <taxon>Micromonosporales</taxon>
        <taxon>Micromonosporaceae</taxon>
        <taxon>Micromonospora</taxon>
    </lineage>
</organism>
<comment type="subcellular location">
    <subcellularLocation>
        <location evidence="1">Cell membrane</location>
        <topology evidence="1">Multi-pass membrane protein</topology>
    </subcellularLocation>
</comment>
<evidence type="ECO:0000256" key="4">
    <source>
        <dbReference type="ARBA" id="ARBA00022989"/>
    </source>
</evidence>
<keyword evidence="3 7" id="KW-0812">Transmembrane</keyword>
<evidence type="ECO:0000259" key="8">
    <source>
        <dbReference type="Pfam" id="PF06271"/>
    </source>
</evidence>
<evidence type="ECO:0000256" key="7">
    <source>
        <dbReference type="SAM" id="Phobius"/>
    </source>
</evidence>
<gene>
    <name evidence="9" type="ORF">GA0070613_2240</name>
</gene>
<feature type="region of interest" description="Disordered" evidence="6">
    <location>
        <begin position="1"/>
        <end position="42"/>
    </location>
</feature>